<sequence>MPTDTSAGRAASLAAFVRRLHRQQGERPVPQSARRPSPERGEESVQSARGHLQERRFLGLRPRAVDNDQRDRPLRRSVRQVDRAFSRIEQCRGTFGVVKQLLKYRRLFPVKPYMQLRVRQAKGGHTRRAYWHVALPRMLEENDLCLRRNRADFTAVTNRGRAPAGGADRAIDRLFGRHHGRPT</sequence>
<reference evidence="2 3" key="1">
    <citation type="journal article" date="2023" name="Nucleic Acids Res.">
        <title>The hologenome of Daphnia magna reveals possible DNA methylation and microbiome-mediated evolution of the host genome.</title>
        <authorList>
            <person name="Chaturvedi A."/>
            <person name="Li X."/>
            <person name="Dhandapani V."/>
            <person name="Marshall H."/>
            <person name="Kissane S."/>
            <person name="Cuenca-Cambronero M."/>
            <person name="Asole G."/>
            <person name="Calvet F."/>
            <person name="Ruiz-Romero M."/>
            <person name="Marangio P."/>
            <person name="Guigo R."/>
            <person name="Rago D."/>
            <person name="Mirbahai L."/>
            <person name="Eastwood N."/>
            <person name="Colbourne J.K."/>
            <person name="Zhou J."/>
            <person name="Mallon E."/>
            <person name="Orsini L."/>
        </authorList>
    </citation>
    <scope>NUCLEOTIDE SEQUENCE [LARGE SCALE GENOMIC DNA]</scope>
    <source>
        <strain evidence="2">LRV0_1</strain>
    </source>
</reference>
<evidence type="ECO:0000256" key="1">
    <source>
        <dbReference type="SAM" id="MobiDB-lite"/>
    </source>
</evidence>
<keyword evidence="3" id="KW-1185">Reference proteome</keyword>
<feature type="region of interest" description="Disordered" evidence="1">
    <location>
        <begin position="20"/>
        <end position="53"/>
    </location>
</feature>
<comment type="caution">
    <text evidence="2">The sequence shown here is derived from an EMBL/GenBank/DDBJ whole genome shotgun (WGS) entry which is preliminary data.</text>
</comment>
<dbReference type="Proteomes" id="UP001234178">
    <property type="component" value="Unassembled WGS sequence"/>
</dbReference>
<evidence type="ECO:0000313" key="2">
    <source>
        <dbReference type="EMBL" id="KAK4045547.1"/>
    </source>
</evidence>
<accession>A0ABR0BAD8</accession>
<protein>
    <submittedName>
        <fullName evidence="2">Uncharacterized protein</fullName>
    </submittedName>
</protein>
<gene>
    <name evidence="2" type="ORF">OUZ56_033171</name>
</gene>
<name>A0ABR0BAD8_9CRUS</name>
<proteinExistence type="predicted"/>
<organism evidence="2 3">
    <name type="scientific">Daphnia magna</name>
    <dbReference type="NCBI Taxonomy" id="35525"/>
    <lineage>
        <taxon>Eukaryota</taxon>
        <taxon>Metazoa</taxon>
        <taxon>Ecdysozoa</taxon>
        <taxon>Arthropoda</taxon>
        <taxon>Crustacea</taxon>
        <taxon>Branchiopoda</taxon>
        <taxon>Diplostraca</taxon>
        <taxon>Cladocera</taxon>
        <taxon>Anomopoda</taxon>
        <taxon>Daphniidae</taxon>
        <taxon>Daphnia</taxon>
    </lineage>
</organism>
<evidence type="ECO:0000313" key="3">
    <source>
        <dbReference type="Proteomes" id="UP001234178"/>
    </source>
</evidence>
<dbReference type="EMBL" id="JAOYFB010000044">
    <property type="protein sequence ID" value="KAK4045547.1"/>
    <property type="molecule type" value="Genomic_DNA"/>
</dbReference>